<dbReference type="HOGENOM" id="CLU_017387_2_1_4"/>
<gene>
    <name evidence="5" type="ORF">O987_19030</name>
</gene>
<feature type="domain" description="Poly-beta-hydroxybutyrate polymerase N-terminal" evidence="4">
    <location>
        <begin position="13"/>
        <end position="53"/>
    </location>
</feature>
<keyword evidence="2" id="KW-0012">Acyltransferase</keyword>
<dbReference type="InterPro" id="IPR022211">
    <property type="entry name" value="PHBC_N"/>
</dbReference>
<dbReference type="KEGG" id="ctes:O987_19030"/>
<dbReference type="InterPro" id="IPR010941">
    <property type="entry name" value="PhaC_N"/>
</dbReference>
<dbReference type="InterPro" id="IPR029058">
    <property type="entry name" value="AB_hydrolase_fold"/>
</dbReference>
<proteinExistence type="predicted"/>
<keyword evidence="1" id="KW-0808">Transferase</keyword>
<dbReference type="PANTHER" id="PTHR36837">
    <property type="entry name" value="POLY(3-HYDROXYALKANOATE) POLYMERASE SUBUNIT PHAC"/>
    <property type="match status" value="1"/>
</dbReference>
<accession>A0A076PQB2</accession>
<dbReference type="GO" id="GO:0016746">
    <property type="term" value="F:acyltransferase activity"/>
    <property type="evidence" value="ECO:0007669"/>
    <property type="project" value="UniProtKB-KW"/>
</dbReference>
<dbReference type="InterPro" id="IPR051321">
    <property type="entry name" value="PHA/PHB_synthase"/>
</dbReference>
<dbReference type="Gene3D" id="3.40.50.1820">
    <property type="entry name" value="alpha/beta hydrolase"/>
    <property type="match status" value="1"/>
</dbReference>
<dbReference type="RefSeq" id="WP_043373922.1">
    <property type="nucleotide sequence ID" value="NZ_CP006704.1"/>
</dbReference>
<dbReference type="AlphaFoldDB" id="A0A076PQB2"/>
<dbReference type="Proteomes" id="UP000028782">
    <property type="component" value="Chromosome"/>
</dbReference>
<evidence type="ECO:0000259" key="3">
    <source>
        <dbReference type="Pfam" id="PF07167"/>
    </source>
</evidence>
<organism evidence="5 6">
    <name type="scientific">Comamonas testosteroni TK102</name>
    <dbReference type="NCBI Taxonomy" id="1392005"/>
    <lineage>
        <taxon>Bacteria</taxon>
        <taxon>Pseudomonadati</taxon>
        <taxon>Pseudomonadota</taxon>
        <taxon>Betaproteobacteria</taxon>
        <taxon>Burkholderiales</taxon>
        <taxon>Comamonadaceae</taxon>
        <taxon>Comamonas</taxon>
    </lineage>
</organism>
<evidence type="ECO:0000256" key="1">
    <source>
        <dbReference type="ARBA" id="ARBA00022679"/>
    </source>
</evidence>
<name>A0A076PQB2_COMTE</name>
<dbReference type="GO" id="GO:0042619">
    <property type="term" value="P:poly-hydroxybutyrate biosynthetic process"/>
    <property type="evidence" value="ECO:0007669"/>
    <property type="project" value="InterPro"/>
</dbReference>
<evidence type="ECO:0000313" key="6">
    <source>
        <dbReference type="Proteomes" id="UP000028782"/>
    </source>
</evidence>
<evidence type="ECO:0000313" key="5">
    <source>
        <dbReference type="EMBL" id="AIJ47908.1"/>
    </source>
</evidence>
<protein>
    <submittedName>
        <fullName evidence="5">Poly-beta-hydroxybutyrate polymerase</fullName>
    </submittedName>
</protein>
<evidence type="ECO:0000256" key="2">
    <source>
        <dbReference type="ARBA" id="ARBA00023315"/>
    </source>
</evidence>
<sequence length="567" mass="63428">MVDREAETQFSSSRQLDQAVRAMWAQQWLSVSPESQWQAWLDWAGHLAISPGKRLDLARLALEEWASLCYGGPRNAEPDRLFRAAQWQQWPFNAISAGFAAQQRWWRAASQGVAGVEPHHARLVGFWGKQWLDMCSPANFFATNPIVQERTLKEGGANLVRGLQYLMEDLQAQIANQPPAGSEAFQPGRDVAVTAGKVVLRNRLMELIQYTPTTDKVHPEPVLILPAWIMKYYVLDLSPGNSLIKYLVDQGYTVFCVSWKNPDADDRELGMDDYVALGWRAALDAVTGIVPGRKVHAAGYCLGGTLLAMAAAAMARDGDDRLASMSLLAAQTDFTEPGELGLFIDEAQISLLEAQMARQGYLRAEQMAGAFLMLRSQDLLWSRMVDHYLLGERAPMSDLMAWNADATRMPARMHSQYLRRLFLNNDLSENRYPVDDRPVSLLDLRVPIFCVGTLTDHVAPWPSVYKLHHRTPAEITFALTSGGHNAGIVSEPGHPRRSYQLRMRPAGAQDMPAAQWQQEAERHQGSWWPAWSAWLQTRSGTPLAAPRMGGKSGKPLYDAPGRYVLEH</sequence>
<dbReference type="SUPFAM" id="SSF53474">
    <property type="entry name" value="alpha/beta-Hydrolases"/>
    <property type="match status" value="1"/>
</dbReference>
<reference evidence="5 6" key="1">
    <citation type="journal article" date="2014" name="Genome Announc.">
        <title>Complete Genome Sequence of Polychlorinated Biphenyl Degrader Comamonas testosteroni TK102 (NBRC 109938).</title>
        <authorList>
            <person name="Fukuda K."/>
            <person name="Hosoyama A."/>
            <person name="Tsuchikane K."/>
            <person name="Ohji S."/>
            <person name="Yamazoe A."/>
            <person name="Fujita N."/>
            <person name="Shintani M."/>
            <person name="Kimbara K."/>
        </authorList>
    </citation>
    <scope>NUCLEOTIDE SEQUENCE [LARGE SCALE GENOMIC DNA]</scope>
    <source>
        <strain evidence="5">TK102</strain>
    </source>
</reference>
<dbReference type="PANTHER" id="PTHR36837:SF5">
    <property type="entry name" value="POLY-3-HYDROXYBUTYRATE SYNTHASE"/>
    <property type="match status" value="1"/>
</dbReference>
<dbReference type="EMBL" id="CP006704">
    <property type="protein sequence ID" value="AIJ47908.1"/>
    <property type="molecule type" value="Genomic_DNA"/>
</dbReference>
<dbReference type="Pfam" id="PF07167">
    <property type="entry name" value="PhaC_N"/>
    <property type="match status" value="1"/>
</dbReference>
<evidence type="ECO:0000259" key="4">
    <source>
        <dbReference type="Pfam" id="PF12551"/>
    </source>
</evidence>
<dbReference type="Pfam" id="PF12551">
    <property type="entry name" value="PHBC_N"/>
    <property type="match status" value="1"/>
</dbReference>
<feature type="domain" description="Poly-beta-hydroxybutyrate polymerase N-terminal" evidence="3">
    <location>
        <begin position="79"/>
        <end position="247"/>
    </location>
</feature>